<reference evidence="1" key="2">
    <citation type="submission" date="2022-01" db="EMBL/GenBank/DDBJ databases">
        <authorList>
            <person name="Yamashiro T."/>
            <person name="Shiraishi A."/>
            <person name="Satake H."/>
            <person name="Nakayama K."/>
        </authorList>
    </citation>
    <scope>NUCLEOTIDE SEQUENCE</scope>
</reference>
<name>A0ABQ5C9V5_9ASTR</name>
<dbReference type="Proteomes" id="UP001151760">
    <property type="component" value="Unassembled WGS sequence"/>
</dbReference>
<protein>
    <submittedName>
        <fullName evidence="1">Uncharacterized protein</fullName>
    </submittedName>
</protein>
<sequence length="179" mass="19891">MRSNKSNPCLLVIPGQMTYLVASSTPDSARSYDTTEILEFKTSRDRYGDNGVSDPIGGLVFKEQTLMMKSWDILYDYFQDEYFHKHLTHWFLGMFTSQSVAVMIHNELLTLRRETYQRDLLCAVEVESASGGKKSRESNIGDSDNTGDGGKTAGGGIVTCGGLNGYLLLVMIPSYTESM</sequence>
<reference evidence="1" key="1">
    <citation type="journal article" date="2022" name="Int. J. Mol. Sci.">
        <title>Draft Genome of Tanacetum Coccineum: Genomic Comparison of Closely Related Tanacetum-Family Plants.</title>
        <authorList>
            <person name="Yamashiro T."/>
            <person name="Shiraishi A."/>
            <person name="Nakayama K."/>
            <person name="Satake H."/>
        </authorList>
    </citation>
    <scope>NUCLEOTIDE SEQUENCE</scope>
</reference>
<dbReference type="EMBL" id="BQNB010014003">
    <property type="protein sequence ID" value="GJT22833.1"/>
    <property type="molecule type" value="Genomic_DNA"/>
</dbReference>
<keyword evidence="2" id="KW-1185">Reference proteome</keyword>
<evidence type="ECO:0000313" key="1">
    <source>
        <dbReference type="EMBL" id="GJT22833.1"/>
    </source>
</evidence>
<gene>
    <name evidence="1" type="ORF">Tco_0892770</name>
</gene>
<evidence type="ECO:0000313" key="2">
    <source>
        <dbReference type="Proteomes" id="UP001151760"/>
    </source>
</evidence>
<comment type="caution">
    <text evidence="1">The sequence shown here is derived from an EMBL/GenBank/DDBJ whole genome shotgun (WGS) entry which is preliminary data.</text>
</comment>
<proteinExistence type="predicted"/>
<organism evidence="1 2">
    <name type="scientific">Tanacetum coccineum</name>
    <dbReference type="NCBI Taxonomy" id="301880"/>
    <lineage>
        <taxon>Eukaryota</taxon>
        <taxon>Viridiplantae</taxon>
        <taxon>Streptophyta</taxon>
        <taxon>Embryophyta</taxon>
        <taxon>Tracheophyta</taxon>
        <taxon>Spermatophyta</taxon>
        <taxon>Magnoliopsida</taxon>
        <taxon>eudicotyledons</taxon>
        <taxon>Gunneridae</taxon>
        <taxon>Pentapetalae</taxon>
        <taxon>asterids</taxon>
        <taxon>campanulids</taxon>
        <taxon>Asterales</taxon>
        <taxon>Asteraceae</taxon>
        <taxon>Asteroideae</taxon>
        <taxon>Anthemideae</taxon>
        <taxon>Anthemidinae</taxon>
        <taxon>Tanacetum</taxon>
    </lineage>
</organism>
<accession>A0ABQ5C9V5</accession>